<dbReference type="CDD" id="cd05387">
    <property type="entry name" value="BY-kinase"/>
    <property type="match status" value="1"/>
</dbReference>
<evidence type="ECO:0000256" key="7">
    <source>
        <dbReference type="ARBA" id="ARBA00051245"/>
    </source>
</evidence>
<evidence type="ECO:0000313" key="10">
    <source>
        <dbReference type="EMBL" id="MBU5489311.1"/>
    </source>
</evidence>
<dbReference type="PANTHER" id="PTHR32309">
    <property type="entry name" value="TYROSINE-PROTEIN KINASE"/>
    <property type="match status" value="1"/>
</dbReference>
<proteinExistence type="inferred from homology"/>
<evidence type="ECO:0000256" key="1">
    <source>
        <dbReference type="ARBA" id="ARBA00007316"/>
    </source>
</evidence>
<evidence type="ECO:0000256" key="5">
    <source>
        <dbReference type="ARBA" id="ARBA00022777"/>
    </source>
</evidence>
<evidence type="ECO:0000256" key="4">
    <source>
        <dbReference type="ARBA" id="ARBA00022741"/>
    </source>
</evidence>
<dbReference type="NCBIfam" id="TIGR01007">
    <property type="entry name" value="eps_fam"/>
    <property type="match status" value="1"/>
</dbReference>
<dbReference type="Pfam" id="PF13614">
    <property type="entry name" value="AAA_31"/>
    <property type="match status" value="1"/>
</dbReference>
<reference evidence="10 11" key="1">
    <citation type="submission" date="2021-06" db="EMBL/GenBank/DDBJ databases">
        <authorList>
            <person name="Sun Q."/>
            <person name="Li D."/>
        </authorList>
    </citation>
    <scope>NUCLEOTIDE SEQUENCE [LARGE SCALE GENOMIC DNA]</scope>
    <source>
        <strain evidence="10 11">MSJd-7</strain>
    </source>
</reference>
<dbReference type="PANTHER" id="PTHR32309:SF13">
    <property type="entry name" value="FERRIC ENTEROBACTIN TRANSPORT PROTEIN FEPE"/>
    <property type="match status" value="1"/>
</dbReference>
<accession>A0ABS6EQ98</accession>
<evidence type="ECO:0000259" key="9">
    <source>
        <dbReference type="Pfam" id="PF13614"/>
    </source>
</evidence>
<feature type="transmembrane region" description="Helical" evidence="8">
    <location>
        <begin position="177"/>
        <end position="198"/>
    </location>
</feature>
<gene>
    <name evidence="10" type="ORF">KQI75_01490</name>
</gene>
<keyword evidence="8" id="KW-0472">Membrane</keyword>
<dbReference type="Proteomes" id="UP000783588">
    <property type="component" value="Unassembled WGS sequence"/>
</dbReference>
<dbReference type="InterPro" id="IPR050445">
    <property type="entry name" value="Bact_polysacc_biosynth/exp"/>
</dbReference>
<dbReference type="InterPro" id="IPR005702">
    <property type="entry name" value="Wzc-like_C"/>
</dbReference>
<keyword evidence="4" id="KW-0547">Nucleotide-binding</keyword>
<evidence type="ECO:0000256" key="8">
    <source>
        <dbReference type="SAM" id="Phobius"/>
    </source>
</evidence>
<keyword evidence="11" id="KW-1185">Reference proteome</keyword>
<evidence type="ECO:0000313" key="11">
    <source>
        <dbReference type="Proteomes" id="UP000783588"/>
    </source>
</evidence>
<keyword evidence="8" id="KW-0812">Transmembrane</keyword>
<sequence>MSGESKEHKNNRMESKTVDLVGMFFRILERFWIVLVCAVICGILAENSVTTYSATSKLYIVNKDSSGVNIADLQLGTALTLDYQEVFKTWEVYKMVTEELDLLYSYQQMQSMLTISNPEDTRILYITVTHPDAKMAADIANSYAKAAKIFIANTMEGVEPSDFSVAMEPSVGNGASAVIGFVGGGVLAVAILAILFVLDNRPRSPESIQQYGGIPTLSVFPANKNKRHAGKFTSEKKKTAAKKPERSGNCLEISNFQPLDYVCHEAMNTLCTNLSYCGKDIRKIMITSRYAGEGKSYIAMNLLCTLSQLGKKTVLVDADLRASGIQSDYRLRYSTQNHYGLSEYLSGICSLKEAVYQTDWPNTYMIPAGHEAPNPLQLLDTQAMGDLIEQLAGQFDVVLIDTPPVGILVDAVALAKFCDGALLVVGYCKGKQQEIKDAVESIKQTGCKVLGAVLNGVKFNSMSNRHYYYSSERYAGHYNKRYYTSKEKKQ</sequence>
<keyword evidence="6" id="KW-0067">ATP-binding</keyword>
<organism evidence="10 11">
    <name type="scientific">Butyricicoccus intestinisimiae</name>
    <dbReference type="NCBI Taxonomy" id="2841509"/>
    <lineage>
        <taxon>Bacteria</taxon>
        <taxon>Bacillati</taxon>
        <taxon>Bacillota</taxon>
        <taxon>Clostridia</taxon>
        <taxon>Eubacteriales</taxon>
        <taxon>Butyricicoccaceae</taxon>
        <taxon>Butyricicoccus</taxon>
    </lineage>
</organism>
<feature type="transmembrane region" description="Helical" evidence="8">
    <location>
        <begin position="20"/>
        <end position="45"/>
    </location>
</feature>
<feature type="domain" description="AAA" evidence="9">
    <location>
        <begin position="282"/>
        <end position="415"/>
    </location>
</feature>
<name>A0ABS6EQ98_9FIRM</name>
<dbReference type="RefSeq" id="WP_216468915.1">
    <property type="nucleotide sequence ID" value="NZ_JAHLQI010000001.1"/>
</dbReference>
<keyword evidence="5" id="KW-0418">Kinase</keyword>
<evidence type="ECO:0000256" key="6">
    <source>
        <dbReference type="ARBA" id="ARBA00022840"/>
    </source>
</evidence>
<evidence type="ECO:0000256" key="3">
    <source>
        <dbReference type="ARBA" id="ARBA00022679"/>
    </source>
</evidence>
<dbReference type="EC" id="2.7.10.2" evidence="2"/>
<protein>
    <recommendedName>
        <fullName evidence="2">non-specific protein-tyrosine kinase</fullName>
        <ecNumber evidence="2">2.7.10.2</ecNumber>
    </recommendedName>
</protein>
<comment type="caution">
    <text evidence="10">The sequence shown here is derived from an EMBL/GenBank/DDBJ whole genome shotgun (WGS) entry which is preliminary data.</text>
</comment>
<comment type="catalytic activity">
    <reaction evidence="7">
        <text>L-tyrosyl-[protein] + ATP = O-phospho-L-tyrosyl-[protein] + ADP + H(+)</text>
        <dbReference type="Rhea" id="RHEA:10596"/>
        <dbReference type="Rhea" id="RHEA-COMP:10136"/>
        <dbReference type="Rhea" id="RHEA-COMP:20101"/>
        <dbReference type="ChEBI" id="CHEBI:15378"/>
        <dbReference type="ChEBI" id="CHEBI:30616"/>
        <dbReference type="ChEBI" id="CHEBI:46858"/>
        <dbReference type="ChEBI" id="CHEBI:61978"/>
        <dbReference type="ChEBI" id="CHEBI:456216"/>
        <dbReference type="EC" id="2.7.10.2"/>
    </reaction>
</comment>
<keyword evidence="3 10" id="KW-0808">Transferase</keyword>
<keyword evidence="8" id="KW-1133">Transmembrane helix</keyword>
<comment type="similarity">
    <text evidence="1">Belongs to the CpsD/CapB family.</text>
</comment>
<dbReference type="EMBL" id="JAHLQI010000001">
    <property type="protein sequence ID" value="MBU5489311.1"/>
    <property type="molecule type" value="Genomic_DNA"/>
</dbReference>
<evidence type="ECO:0000256" key="2">
    <source>
        <dbReference type="ARBA" id="ARBA00011903"/>
    </source>
</evidence>
<dbReference type="InterPro" id="IPR025669">
    <property type="entry name" value="AAA_dom"/>
</dbReference>
<dbReference type="GO" id="GO:0004715">
    <property type="term" value="F:non-membrane spanning protein tyrosine kinase activity"/>
    <property type="evidence" value="ECO:0007669"/>
    <property type="project" value="UniProtKB-EC"/>
</dbReference>